<keyword evidence="5" id="KW-0862">Zinc</keyword>
<name>A0ABV7K917_9HYPH</name>
<dbReference type="SUPFAM" id="SSF52768">
    <property type="entry name" value="Arginase/deacetylase"/>
    <property type="match status" value="1"/>
</dbReference>
<evidence type="ECO:0000313" key="7">
    <source>
        <dbReference type="EMBL" id="MFC3204848.1"/>
    </source>
</evidence>
<keyword evidence="4" id="KW-0378">Hydrolase</keyword>
<keyword evidence="3" id="KW-0479">Metal-binding</keyword>
<reference evidence="8" key="1">
    <citation type="journal article" date="2019" name="Int. J. Syst. Evol. Microbiol.">
        <title>The Global Catalogue of Microorganisms (GCM) 10K type strain sequencing project: providing services to taxonomists for standard genome sequencing and annotation.</title>
        <authorList>
            <consortium name="The Broad Institute Genomics Platform"/>
            <consortium name="The Broad Institute Genome Sequencing Center for Infectious Disease"/>
            <person name="Wu L."/>
            <person name="Ma J."/>
        </authorList>
    </citation>
    <scope>NUCLEOTIDE SEQUENCE [LARGE SCALE GENOMIC DNA]</scope>
    <source>
        <strain evidence="8">KCTC 52165</strain>
    </source>
</reference>
<dbReference type="Pfam" id="PF00850">
    <property type="entry name" value="Hist_deacetyl"/>
    <property type="match status" value="1"/>
</dbReference>
<keyword evidence="8" id="KW-1185">Reference proteome</keyword>
<dbReference type="PRINTS" id="PR01270">
    <property type="entry name" value="HDASUPER"/>
</dbReference>
<sequence>MKTVYSPLHAGHAGTMELISGAIVPGFEKPSRAEIIRARVESEKLGSILAPEPHDLVAAKRVHRPDYVDFLPTVYPAWEASGRSGSAIPFTWPTRGLRGDVLPKTIDAQLGFYAFDGGAPVVKGTWEAVKSSYDVALTAAALVKNGERAAFALCRPPGHHAGDAFMGGYCYINNAAVVAQWYRDQGASRVSILDVDYHHGNGTQQIFYSRNDIQVINLHADPATEYPFFLGHADEKGEGVGEGFNLNYPMPFGTAFDTWSVALDDACSKLIAYAPDAMVVSVGVDTFEKDPISEFRLTSADYPKIGRRIARLGLPTLFVMEGGYAVEEIGVNAVGVLTGFEEGVGR</sequence>
<dbReference type="CDD" id="cd10001">
    <property type="entry name" value="HDAC_classII_APAH"/>
    <property type="match status" value="1"/>
</dbReference>
<dbReference type="Gene3D" id="3.40.800.20">
    <property type="entry name" value="Histone deacetylase domain"/>
    <property type="match status" value="1"/>
</dbReference>
<dbReference type="InterPro" id="IPR023801">
    <property type="entry name" value="His_deacetylse_dom"/>
</dbReference>
<dbReference type="InterPro" id="IPR000286">
    <property type="entry name" value="HDACs"/>
</dbReference>
<dbReference type="RefSeq" id="WP_378217707.1">
    <property type="nucleotide sequence ID" value="NZ_JBHRTK010000001.1"/>
</dbReference>
<dbReference type="PANTHER" id="PTHR10625">
    <property type="entry name" value="HISTONE DEACETYLASE HDAC1-RELATED"/>
    <property type="match status" value="1"/>
</dbReference>
<dbReference type="PANTHER" id="PTHR10625:SF17">
    <property type="entry name" value="HISTONE DEACETYLASE 8"/>
    <property type="match status" value="1"/>
</dbReference>
<evidence type="ECO:0000256" key="4">
    <source>
        <dbReference type="ARBA" id="ARBA00022801"/>
    </source>
</evidence>
<dbReference type="InterPro" id="IPR037138">
    <property type="entry name" value="His_deacetylse_dom_sf"/>
</dbReference>
<evidence type="ECO:0000313" key="8">
    <source>
        <dbReference type="Proteomes" id="UP001595583"/>
    </source>
</evidence>
<feature type="domain" description="Histone deacetylase" evidence="6">
    <location>
        <begin position="28"/>
        <end position="333"/>
    </location>
</feature>
<accession>A0ABV7K917</accession>
<evidence type="ECO:0000256" key="5">
    <source>
        <dbReference type="ARBA" id="ARBA00022833"/>
    </source>
</evidence>
<dbReference type="EMBL" id="JBHRTK010000001">
    <property type="protein sequence ID" value="MFC3204848.1"/>
    <property type="molecule type" value="Genomic_DNA"/>
</dbReference>
<evidence type="ECO:0000259" key="6">
    <source>
        <dbReference type="Pfam" id="PF00850"/>
    </source>
</evidence>
<evidence type="ECO:0000256" key="2">
    <source>
        <dbReference type="ARBA" id="ARBA00005947"/>
    </source>
</evidence>
<comment type="similarity">
    <text evidence="2">Belongs to the histone deacetylase family.</text>
</comment>
<organism evidence="7 8">
    <name type="scientific">Aquamicrobium soli</name>
    <dbReference type="NCBI Taxonomy" id="1811518"/>
    <lineage>
        <taxon>Bacteria</taxon>
        <taxon>Pseudomonadati</taxon>
        <taxon>Pseudomonadota</taxon>
        <taxon>Alphaproteobacteria</taxon>
        <taxon>Hyphomicrobiales</taxon>
        <taxon>Phyllobacteriaceae</taxon>
        <taxon>Aquamicrobium</taxon>
    </lineage>
</organism>
<comment type="caution">
    <text evidence="7">The sequence shown here is derived from an EMBL/GenBank/DDBJ whole genome shotgun (WGS) entry which is preliminary data.</text>
</comment>
<protein>
    <submittedName>
        <fullName evidence="7">Histone deacetylase family protein</fullName>
    </submittedName>
</protein>
<comment type="cofactor">
    <cofactor evidence="1">
        <name>Zn(2+)</name>
        <dbReference type="ChEBI" id="CHEBI:29105"/>
    </cofactor>
</comment>
<proteinExistence type="inferred from homology"/>
<evidence type="ECO:0000256" key="3">
    <source>
        <dbReference type="ARBA" id="ARBA00022723"/>
    </source>
</evidence>
<evidence type="ECO:0000256" key="1">
    <source>
        <dbReference type="ARBA" id="ARBA00001947"/>
    </source>
</evidence>
<dbReference type="InterPro" id="IPR023696">
    <property type="entry name" value="Ureohydrolase_dom_sf"/>
</dbReference>
<gene>
    <name evidence="7" type="ORF">ACFOHJ_01355</name>
</gene>
<dbReference type="Proteomes" id="UP001595583">
    <property type="component" value="Unassembled WGS sequence"/>
</dbReference>